<gene>
    <name evidence="2" type="ORF">ASJ80_12070</name>
</gene>
<dbReference type="EMBL" id="LMVM01000012">
    <property type="protein sequence ID" value="PAV05032.1"/>
    <property type="molecule type" value="Genomic_DNA"/>
</dbReference>
<dbReference type="RefSeq" id="WP_069584233.1">
    <property type="nucleotide sequence ID" value="NZ_LMVM01000012.1"/>
</dbReference>
<dbReference type="InterPro" id="IPR010985">
    <property type="entry name" value="Ribbon_hlx_hlx"/>
</dbReference>
<dbReference type="GO" id="GO:0006355">
    <property type="term" value="P:regulation of DNA-templated transcription"/>
    <property type="evidence" value="ECO:0007669"/>
    <property type="project" value="InterPro"/>
</dbReference>
<dbReference type="Gene3D" id="1.10.1220.10">
    <property type="entry name" value="Met repressor-like"/>
    <property type="match status" value="1"/>
</dbReference>
<name>A0A2A2H6J0_METBR</name>
<dbReference type="InterPro" id="IPR013321">
    <property type="entry name" value="Arc_rbn_hlx_hlx"/>
</dbReference>
<sequence>MSETTKRGRPKVKDKMEQITIKLPPKMLEELKKMSERSYNPISFHIRQAIAEYLDKNND</sequence>
<dbReference type="SUPFAM" id="SSF47598">
    <property type="entry name" value="Ribbon-helix-helix"/>
    <property type="match status" value="1"/>
</dbReference>
<feature type="domain" description="Ribbon-helix-helix protein CopG" evidence="1">
    <location>
        <begin position="18"/>
        <end position="56"/>
    </location>
</feature>
<comment type="caution">
    <text evidence="2">The sequence shown here is derived from an EMBL/GenBank/DDBJ whole genome shotgun (WGS) entry which is preliminary data.</text>
</comment>
<dbReference type="AlphaFoldDB" id="A0A2A2H6J0"/>
<evidence type="ECO:0000259" key="1">
    <source>
        <dbReference type="Pfam" id="PF01402"/>
    </source>
</evidence>
<keyword evidence="3" id="KW-1185">Reference proteome</keyword>
<dbReference type="InterPro" id="IPR002145">
    <property type="entry name" value="CopG"/>
</dbReference>
<accession>A0A2A2H6J0</accession>
<reference evidence="2 3" key="1">
    <citation type="journal article" date="2017" name="BMC Genomics">
        <title>Genomic analysis of methanogenic archaea reveals a shift towards energy conservation.</title>
        <authorList>
            <person name="Gilmore S.P."/>
            <person name="Henske J.K."/>
            <person name="Sexton J.A."/>
            <person name="Solomon K.V."/>
            <person name="Seppala S."/>
            <person name="Yoo J.I."/>
            <person name="Huyett L.M."/>
            <person name="Pressman A."/>
            <person name="Cogan J.Z."/>
            <person name="Kivenson V."/>
            <person name="Peng X."/>
            <person name="Tan Y."/>
            <person name="Valentine D.L."/>
            <person name="O'Malley M.A."/>
        </authorList>
    </citation>
    <scope>NUCLEOTIDE SEQUENCE [LARGE SCALE GENOMIC DNA]</scope>
    <source>
        <strain evidence="2 3">M.o.H.</strain>
    </source>
</reference>
<proteinExistence type="predicted"/>
<dbReference type="Pfam" id="PF01402">
    <property type="entry name" value="RHH_1"/>
    <property type="match status" value="1"/>
</dbReference>
<dbReference type="Proteomes" id="UP000217784">
    <property type="component" value="Unassembled WGS sequence"/>
</dbReference>
<protein>
    <recommendedName>
        <fullName evidence="1">Ribbon-helix-helix protein CopG domain-containing protein</fullName>
    </recommendedName>
</protein>
<evidence type="ECO:0000313" key="3">
    <source>
        <dbReference type="Proteomes" id="UP000217784"/>
    </source>
</evidence>
<evidence type="ECO:0000313" key="2">
    <source>
        <dbReference type="EMBL" id="PAV05032.1"/>
    </source>
</evidence>
<organism evidence="2 3">
    <name type="scientific">Methanobacterium bryantii</name>
    <dbReference type="NCBI Taxonomy" id="2161"/>
    <lineage>
        <taxon>Archaea</taxon>
        <taxon>Methanobacteriati</taxon>
        <taxon>Methanobacteriota</taxon>
        <taxon>Methanomada group</taxon>
        <taxon>Methanobacteria</taxon>
        <taxon>Methanobacteriales</taxon>
        <taxon>Methanobacteriaceae</taxon>
        <taxon>Methanobacterium</taxon>
    </lineage>
</organism>